<dbReference type="Proteomes" id="UP000694888">
    <property type="component" value="Unplaced"/>
</dbReference>
<dbReference type="PROSITE" id="PS00698">
    <property type="entry name" value="GH9_3"/>
    <property type="match status" value="1"/>
</dbReference>
<name>A0ABM0ZW37_APLCA</name>
<comment type="catalytic activity">
    <reaction evidence="1 10">
        <text>Endohydrolysis of (1-&gt;4)-beta-D-glucosidic linkages in cellulose, lichenin and cereal beta-D-glucans.</text>
        <dbReference type="EC" id="3.2.1.4"/>
    </reaction>
</comment>
<evidence type="ECO:0000256" key="10">
    <source>
        <dbReference type="RuleBase" id="RU361166"/>
    </source>
</evidence>
<evidence type="ECO:0000256" key="11">
    <source>
        <dbReference type="SAM" id="MobiDB-lite"/>
    </source>
</evidence>
<reference evidence="14" key="1">
    <citation type="submission" date="2025-08" db="UniProtKB">
        <authorList>
            <consortium name="RefSeq"/>
        </authorList>
    </citation>
    <scope>IDENTIFICATION</scope>
</reference>
<dbReference type="SUPFAM" id="SSF49384">
    <property type="entry name" value="Carbohydrate-binding domain"/>
    <property type="match status" value="1"/>
</dbReference>
<dbReference type="PROSITE" id="PS00592">
    <property type="entry name" value="GH9_2"/>
    <property type="match status" value="1"/>
</dbReference>
<evidence type="ECO:0000259" key="12">
    <source>
        <dbReference type="Pfam" id="PF00759"/>
    </source>
</evidence>
<dbReference type="Gene3D" id="2.60.40.290">
    <property type="match status" value="1"/>
</dbReference>
<dbReference type="InterPro" id="IPR001701">
    <property type="entry name" value="Glyco_hydro_9"/>
</dbReference>
<feature type="active site" evidence="9">
    <location>
        <position position="675"/>
    </location>
</feature>
<gene>
    <name evidence="14" type="primary">LOC101846123</name>
</gene>
<evidence type="ECO:0000256" key="8">
    <source>
        <dbReference type="PROSITE-ProRule" id="PRU10059"/>
    </source>
</evidence>
<dbReference type="PANTHER" id="PTHR22298">
    <property type="entry name" value="ENDO-1,4-BETA-GLUCANASE"/>
    <property type="match status" value="1"/>
</dbReference>
<evidence type="ECO:0000256" key="5">
    <source>
        <dbReference type="ARBA" id="ARBA00023277"/>
    </source>
</evidence>
<feature type="signal peptide" evidence="10">
    <location>
        <begin position="1"/>
        <end position="20"/>
    </location>
</feature>
<evidence type="ECO:0000256" key="1">
    <source>
        <dbReference type="ARBA" id="ARBA00000966"/>
    </source>
</evidence>
<feature type="compositionally biased region" description="Gly residues" evidence="11">
    <location>
        <begin position="123"/>
        <end position="132"/>
    </location>
</feature>
<keyword evidence="4 10" id="KW-0136">Cellulose degradation</keyword>
<dbReference type="EC" id="3.2.1.4" evidence="10"/>
<comment type="similarity">
    <text evidence="2 8 10">Belongs to the glycosyl hydrolase 9 (cellulase E) family.</text>
</comment>
<evidence type="ECO:0000256" key="9">
    <source>
        <dbReference type="PROSITE-ProRule" id="PRU10060"/>
    </source>
</evidence>
<proteinExistence type="inferred from homology"/>
<feature type="active site" evidence="8">
    <location>
        <position position="631"/>
    </location>
</feature>
<organism evidence="13 14">
    <name type="scientific">Aplysia californica</name>
    <name type="common">California sea hare</name>
    <dbReference type="NCBI Taxonomy" id="6500"/>
    <lineage>
        <taxon>Eukaryota</taxon>
        <taxon>Metazoa</taxon>
        <taxon>Spiralia</taxon>
        <taxon>Lophotrochozoa</taxon>
        <taxon>Mollusca</taxon>
        <taxon>Gastropoda</taxon>
        <taxon>Heterobranchia</taxon>
        <taxon>Euthyneura</taxon>
        <taxon>Tectipleura</taxon>
        <taxon>Aplysiida</taxon>
        <taxon>Aplysioidea</taxon>
        <taxon>Aplysiidae</taxon>
        <taxon>Aplysia</taxon>
    </lineage>
</organism>
<evidence type="ECO:0000256" key="6">
    <source>
        <dbReference type="ARBA" id="ARBA00023295"/>
    </source>
</evidence>
<feature type="region of interest" description="Disordered" evidence="11">
    <location>
        <begin position="111"/>
        <end position="159"/>
    </location>
</feature>
<evidence type="ECO:0000313" key="13">
    <source>
        <dbReference type="Proteomes" id="UP000694888"/>
    </source>
</evidence>
<evidence type="ECO:0000256" key="4">
    <source>
        <dbReference type="ARBA" id="ARBA00023001"/>
    </source>
</evidence>
<dbReference type="GeneID" id="101846123"/>
<keyword evidence="3 8" id="KW-0378">Hydrolase</keyword>
<feature type="active site" evidence="9">
    <location>
        <position position="684"/>
    </location>
</feature>
<dbReference type="RefSeq" id="XP_012935745.1">
    <property type="nucleotide sequence ID" value="XM_013080291.1"/>
</dbReference>
<dbReference type="Gene3D" id="1.50.10.10">
    <property type="match status" value="1"/>
</dbReference>
<keyword evidence="7 8" id="KW-0624">Polysaccharide degradation</keyword>
<dbReference type="InterPro" id="IPR008965">
    <property type="entry name" value="CBM2/CBM3_carb-bd_dom_sf"/>
</dbReference>
<keyword evidence="6 8" id="KW-0326">Glycosidase</keyword>
<keyword evidence="5 8" id="KW-0119">Carbohydrate metabolism</keyword>
<accession>A0ABM0ZW37</accession>
<feature type="chain" id="PRO_5044996811" description="Endoglucanase" evidence="10">
    <location>
        <begin position="21"/>
        <end position="728"/>
    </location>
</feature>
<dbReference type="InterPro" id="IPR018221">
    <property type="entry name" value="Glyco_hydro_9_His_AS"/>
</dbReference>
<keyword evidence="13" id="KW-1185">Reference proteome</keyword>
<dbReference type="Pfam" id="PF00759">
    <property type="entry name" value="Glyco_hydro_9"/>
    <property type="match status" value="1"/>
</dbReference>
<feature type="domain" description="Glycoside hydrolase family 9" evidence="12">
    <location>
        <begin position="279"/>
        <end position="696"/>
    </location>
</feature>
<dbReference type="InterPro" id="IPR012341">
    <property type="entry name" value="6hp_glycosidase-like_sf"/>
</dbReference>
<evidence type="ECO:0000256" key="2">
    <source>
        <dbReference type="ARBA" id="ARBA00007072"/>
    </source>
</evidence>
<keyword evidence="10" id="KW-0732">Signal</keyword>
<evidence type="ECO:0000256" key="7">
    <source>
        <dbReference type="ARBA" id="ARBA00023326"/>
    </source>
</evidence>
<dbReference type="InterPro" id="IPR008928">
    <property type="entry name" value="6-hairpin_glycosidase_sf"/>
</dbReference>
<feature type="compositionally biased region" description="Pro residues" evidence="11">
    <location>
        <begin position="143"/>
        <end position="153"/>
    </location>
</feature>
<evidence type="ECO:0000256" key="3">
    <source>
        <dbReference type="ARBA" id="ARBA00022801"/>
    </source>
</evidence>
<dbReference type="InterPro" id="IPR012291">
    <property type="entry name" value="CBM2_carb-bd_dom_sf"/>
</dbReference>
<protein>
    <recommendedName>
        <fullName evidence="10">Endoglucanase</fullName>
        <ecNumber evidence="10">3.2.1.4</ecNumber>
    </recommendedName>
</protein>
<sequence length="728" mass="79513">MMRWLLSLAVCVAATHLCLAVDVPISGHWQGGFQGKACFDIKQEMQGWKVHLKFSQPINSLEVFVANVGQKLSGGKEFVVTNKDFNKNEHVGDQLCFEFIGHGNGDIHPTATATIEGTAPSTSGGGSGGSHGGTHAPVTHPLGPGPTIGPLPKPGNHLTSATMTLGYQNGNSFEGTFSFPIKEHTMGYLANFTFNEPLSKLEIYDAAVLTHLNGGRKWIIVNKGDRAGPTPGTTLALKFRAEIQGAPNKPTGHAVLQNLGIDPWSVQPAHDGDHSKYNYNDLLYKSILFYEAQRSGKLPNNNHIPWRGDSALGDKGAKGEDLTGGWYDAGDHVKFNFPMSYSTTILTWGYLLYPDAYRAAGQESKILDCVRWPLEYLLKCHTAPEELYVQVGNGGIDHGYWGSPEAMTMSRPSYKITASNPGSDVAMETAAAMAAGYLAFKNKDAHFASNLLSHAKQLWEFGNKYRGKYSNSVTAAAGFYTSNNYTDELAWGSLWLYQATNDHKYLAEAERQFDPEPAWGMSWDEKTIGNQLLLYKLTHKEKYKTAVIDTYKSWFPGGDITYTPKGLAFRLEWASLRYASNMAMAALIAADAGINPREYRHWAMCQIHYALGDSGRSFVVGFGHNPPKSPHHRGSSCPVLPARCGSFAMRAPGPNVHTLYGALVGGPGSSDDYKDERDNYQNNEVATDYNAGFTTAIAALKHLYIKKLHPEQTGSAHCPYSAGHAVVG</sequence>
<dbReference type="InterPro" id="IPR033126">
    <property type="entry name" value="Glyco_hydro_9_Asp/Glu_AS"/>
</dbReference>
<dbReference type="SUPFAM" id="SSF48208">
    <property type="entry name" value="Six-hairpin glycosidases"/>
    <property type="match status" value="1"/>
</dbReference>
<evidence type="ECO:0000313" key="14">
    <source>
        <dbReference type="RefSeq" id="XP_012935745.1"/>
    </source>
</evidence>